<dbReference type="InterPro" id="IPR023346">
    <property type="entry name" value="Lysozyme-like_dom_sf"/>
</dbReference>
<dbReference type="Gene3D" id="1.10.530.10">
    <property type="match status" value="1"/>
</dbReference>
<feature type="region of interest" description="Disordered" evidence="1">
    <location>
        <begin position="1"/>
        <end position="87"/>
    </location>
</feature>
<name>A0ABU9BRF6_9BURK</name>
<sequence>MTDPDSSIEPSAQQPKPPTTDKDAPVPTQAPPKLGESLPSNPGHENADPKPNSAPGAEQEASPSSPSPQAAQKAEPSTEPTEPPQPEVSLDIVVVDSGGLVLPGLALRVWRYGSAGKVHVVDAKTDKSGAIPPITTLPLGSRFEIQIRNDRGIYMMAAIGTVQSQRMTGNLMLPHQRFEFATYSHEGTPGTAEKAKRTIANAHSQKPDGRIDVARNATAAPTVTLNRDEQGNPKGIITSGARNMLGQNQISASNPNLGLNAPDKVKALLEFGMEQLTWIHPGNLTSQTIIERMKRSTYTHENRPNGLGSSQTLRRCTKYVKIALWKAGYIPNDGDFDPNTSPASKLGPGLLRAGFSDITESLPDARWAAPGDVIVYRRIGAPEADGHIDIRTYDGYLSDFWDSYLPVSQFEVIGIYRKYYDPLPERRVRAFLKVIRSREAETLFKTAGDAATYRALPYSGRKGEAAPRFESFADHPFANSSEGRNASGAYGIRKSSFKLYTDLRLAQGRSAWVDVSSMKEKFSPLVQDRIAVAIMELHPGQGYGSAGYQTMLPTSLALVRSNKIAEAAKQLATVKTPQWTSLPGGAESNYSLEQLLADYQTFYDE</sequence>
<comment type="caution">
    <text evidence="2">The sequence shown here is derived from an EMBL/GenBank/DDBJ whole genome shotgun (WGS) entry which is preliminary data.</text>
</comment>
<dbReference type="EMBL" id="JBBUTG010000011">
    <property type="protein sequence ID" value="MEK8032543.1"/>
    <property type="molecule type" value="Genomic_DNA"/>
</dbReference>
<protein>
    <submittedName>
        <fullName evidence="2">Uncharacterized protein</fullName>
    </submittedName>
</protein>
<accession>A0ABU9BRF6</accession>
<dbReference type="Gene3D" id="3.90.1720.10">
    <property type="entry name" value="endopeptidase domain like (from Nostoc punctiforme)"/>
    <property type="match status" value="1"/>
</dbReference>
<evidence type="ECO:0000256" key="1">
    <source>
        <dbReference type="SAM" id="MobiDB-lite"/>
    </source>
</evidence>
<proteinExistence type="predicted"/>
<feature type="compositionally biased region" description="Polar residues" evidence="1">
    <location>
        <begin position="1"/>
        <end position="14"/>
    </location>
</feature>
<dbReference type="SUPFAM" id="SSF53955">
    <property type="entry name" value="Lysozyme-like"/>
    <property type="match status" value="1"/>
</dbReference>
<evidence type="ECO:0000313" key="3">
    <source>
        <dbReference type="Proteomes" id="UP001371218"/>
    </source>
</evidence>
<organism evidence="2 3">
    <name type="scientific">Ideonella lacteola</name>
    <dbReference type="NCBI Taxonomy" id="2984193"/>
    <lineage>
        <taxon>Bacteria</taxon>
        <taxon>Pseudomonadati</taxon>
        <taxon>Pseudomonadota</taxon>
        <taxon>Betaproteobacteria</taxon>
        <taxon>Burkholderiales</taxon>
        <taxon>Sphaerotilaceae</taxon>
        <taxon>Ideonella</taxon>
    </lineage>
</organism>
<reference evidence="2 3" key="1">
    <citation type="submission" date="2024-04" db="EMBL/GenBank/DDBJ databases">
        <title>Novel species of the genus Ideonella isolated from streams.</title>
        <authorList>
            <person name="Lu H."/>
        </authorList>
    </citation>
    <scope>NUCLEOTIDE SEQUENCE [LARGE SCALE GENOMIC DNA]</scope>
    <source>
        <strain evidence="2 3">DXS29W</strain>
    </source>
</reference>
<gene>
    <name evidence="2" type="ORF">AACH06_17105</name>
</gene>
<dbReference type="Proteomes" id="UP001371218">
    <property type="component" value="Unassembled WGS sequence"/>
</dbReference>
<evidence type="ECO:0000313" key="2">
    <source>
        <dbReference type="EMBL" id="MEK8032543.1"/>
    </source>
</evidence>
<feature type="compositionally biased region" description="Low complexity" evidence="1">
    <location>
        <begin position="53"/>
        <end position="80"/>
    </location>
</feature>
<keyword evidence="3" id="KW-1185">Reference proteome</keyword>
<dbReference type="RefSeq" id="WP_341426965.1">
    <property type="nucleotide sequence ID" value="NZ_JBBUTG010000011.1"/>
</dbReference>